<dbReference type="GO" id="GO:0140359">
    <property type="term" value="F:ABC-type transporter activity"/>
    <property type="evidence" value="ECO:0007669"/>
    <property type="project" value="InterPro"/>
</dbReference>
<keyword evidence="1" id="KW-0813">Transport</keyword>
<dbReference type="InterPro" id="IPR026082">
    <property type="entry name" value="ABCA"/>
</dbReference>
<dbReference type="Proteomes" id="UP000728032">
    <property type="component" value="Unassembled WGS sequence"/>
</dbReference>
<sequence length="216" mass="24593">MIFSQLKQTIRQSNDGYSGQQLIQWLDLEEDLNKEAYLLSGGTLRRLVLAMAFVGRNRTLILDEPTAALDPRVRRKVWDLILDSRKTKSLLITSHDFEEANKLSDQIYIISEGKTNRRLLWIPESGERRDVREERERISQVIRSGDFESYSLIVDKLTKRLNKRTVMPNGVSFVVKRGECMGLLGLNGSGKTSLFRVLTGDLETDSGNVWMASKSG</sequence>
<keyword evidence="5" id="KW-1185">Reference proteome</keyword>
<protein>
    <recommendedName>
        <fullName evidence="3">ABC transporter domain-containing protein</fullName>
    </recommendedName>
</protein>
<dbReference type="GO" id="GO:0016887">
    <property type="term" value="F:ATP hydrolysis activity"/>
    <property type="evidence" value="ECO:0007669"/>
    <property type="project" value="InterPro"/>
</dbReference>
<dbReference type="InterPro" id="IPR003439">
    <property type="entry name" value="ABC_transporter-like_ATP-bd"/>
</dbReference>
<dbReference type="GO" id="GO:0005319">
    <property type="term" value="F:lipid transporter activity"/>
    <property type="evidence" value="ECO:0007669"/>
    <property type="project" value="TreeGrafter"/>
</dbReference>
<dbReference type="Gene3D" id="3.40.50.300">
    <property type="entry name" value="P-loop containing nucleotide triphosphate hydrolases"/>
    <property type="match status" value="2"/>
</dbReference>
<keyword evidence="2" id="KW-0677">Repeat</keyword>
<dbReference type="SUPFAM" id="SSF52540">
    <property type="entry name" value="P-loop containing nucleoside triphosphate hydrolases"/>
    <property type="match status" value="2"/>
</dbReference>
<dbReference type="InterPro" id="IPR027417">
    <property type="entry name" value="P-loop_NTPase"/>
</dbReference>
<evidence type="ECO:0000313" key="4">
    <source>
        <dbReference type="EMBL" id="CAD7659459.1"/>
    </source>
</evidence>
<organism evidence="4">
    <name type="scientific">Oppiella nova</name>
    <dbReference type="NCBI Taxonomy" id="334625"/>
    <lineage>
        <taxon>Eukaryota</taxon>
        <taxon>Metazoa</taxon>
        <taxon>Ecdysozoa</taxon>
        <taxon>Arthropoda</taxon>
        <taxon>Chelicerata</taxon>
        <taxon>Arachnida</taxon>
        <taxon>Acari</taxon>
        <taxon>Acariformes</taxon>
        <taxon>Sarcoptiformes</taxon>
        <taxon>Oribatida</taxon>
        <taxon>Brachypylina</taxon>
        <taxon>Oppioidea</taxon>
        <taxon>Oppiidae</taxon>
        <taxon>Oppiella</taxon>
    </lineage>
</organism>
<evidence type="ECO:0000256" key="1">
    <source>
        <dbReference type="ARBA" id="ARBA00022448"/>
    </source>
</evidence>
<proteinExistence type="predicted"/>
<evidence type="ECO:0000256" key="2">
    <source>
        <dbReference type="ARBA" id="ARBA00022737"/>
    </source>
</evidence>
<dbReference type="EMBL" id="CAJPVJ010017470">
    <property type="protein sequence ID" value="CAG2176621.1"/>
    <property type="molecule type" value="Genomic_DNA"/>
</dbReference>
<feature type="domain" description="ABC transporter" evidence="3">
    <location>
        <begin position="169"/>
        <end position="213"/>
    </location>
</feature>
<evidence type="ECO:0000313" key="5">
    <source>
        <dbReference type="Proteomes" id="UP000728032"/>
    </source>
</evidence>
<gene>
    <name evidence="4" type="ORF">ONB1V03_LOCUS16054</name>
</gene>
<dbReference type="OrthoDB" id="8061355at2759"/>
<reference evidence="4" key="1">
    <citation type="submission" date="2020-11" db="EMBL/GenBank/DDBJ databases">
        <authorList>
            <person name="Tran Van P."/>
        </authorList>
    </citation>
    <scope>NUCLEOTIDE SEQUENCE</scope>
</reference>
<dbReference type="Pfam" id="PF00005">
    <property type="entry name" value="ABC_tran"/>
    <property type="match status" value="2"/>
</dbReference>
<dbReference type="PANTHER" id="PTHR19229:SF36">
    <property type="entry name" value="ATP-BINDING CASSETTE SUB-FAMILY A MEMBER 2"/>
    <property type="match status" value="1"/>
</dbReference>
<dbReference type="GO" id="GO:0016020">
    <property type="term" value="C:membrane"/>
    <property type="evidence" value="ECO:0007669"/>
    <property type="project" value="InterPro"/>
</dbReference>
<feature type="non-terminal residue" evidence="4">
    <location>
        <position position="1"/>
    </location>
</feature>
<feature type="domain" description="ABC transporter" evidence="3">
    <location>
        <begin position="14"/>
        <end position="67"/>
    </location>
</feature>
<name>A0A7R9MFW5_9ACAR</name>
<evidence type="ECO:0000259" key="3">
    <source>
        <dbReference type="Pfam" id="PF00005"/>
    </source>
</evidence>
<accession>A0A7R9MFW5</accession>
<dbReference type="AlphaFoldDB" id="A0A7R9MFW5"/>
<dbReference type="EMBL" id="OC932295">
    <property type="protein sequence ID" value="CAD7659459.1"/>
    <property type="molecule type" value="Genomic_DNA"/>
</dbReference>
<dbReference type="GO" id="GO:0005524">
    <property type="term" value="F:ATP binding"/>
    <property type="evidence" value="ECO:0007669"/>
    <property type="project" value="InterPro"/>
</dbReference>
<dbReference type="PANTHER" id="PTHR19229">
    <property type="entry name" value="ATP-BINDING CASSETTE TRANSPORTER SUBFAMILY A ABCA"/>
    <property type="match status" value="1"/>
</dbReference>